<dbReference type="OrthoDB" id="7859107at2"/>
<sequence>MPVVLVALLAIAGFIWWSWGRKRAGDEVSYRLDKLLFRRKPCKWQPTGNGKGALNEFRCDTCGVSAYSRSAKGPVDCKRNLRGGL</sequence>
<keyword evidence="2" id="KW-1185">Reference proteome</keyword>
<comment type="caution">
    <text evidence="1">The sequence shown here is derived from an EMBL/GenBank/DDBJ whole genome shotgun (WGS) entry which is preliminary data.</text>
</comment>
<evidence type="ECO:0000313" key="1">
    <source>
        <dbReference type="EMBL" id="EPX80239.1"/>
    </source>
</evidence>
<dbReference type="EMBL" id="AONI01000009">
    <property type="protein sequence ID" value="EPX80239.1"/>
    <property type="molecule type" value="Genomic_DNA"/>
</dbReference>
<dbReference type="Proteomes" id="UP000015351">
    <property type="component" value="Unassembled WGS sequence"/>
</dbReference>
<reference evidence="2" key="1">
    <citation type="journal article" date="2013" name="Stand. Genomic Sci.">
        <title>Genome sequence of the Litoreibacter arenae type strain (DSM 19593(T)), a member of the Roseobacter clade isolated from sea sand.</title>
        <authorList>
            <person name="Riedel T."/>
            <person name="Fiebig A."/>
            <person name="Petersen J."/>
            <person name="Gronow S."/>
            <person name="Kyrpides N.C."/>
            <person name="Goker M."/>
            <person name="Klenk H.P."/>
        </authorList>
    </citation>
    <scope>NUCLEOTIDE SEQUENCE [LARGE SCALE GENOMIC DNA]</scope>
    <source>
        <strain evidence="2">DSM 19593</strain>
    </source>
</reference>
<dbReference type="STRING" id="1123360.thalar_01578"/>
<organism evidence="1 2">
    <name type="scientific">Litoreibacter arenae DSM 19593</name>
    <dbReference type="NCBI Taxonomy" id="1123360"/>
    <lineage>
        <taxon>Bacteria</taxon>
        <taxon>Pseudomonadati</taxon>
        <taxon>Pseudomonadota</taxon>
        <taxon>Alphaproteobacteria</taxon>
        <taxon>Rhodobacterales</taxon>
        <taxon>Roseobacteraceae</taxon>
        <taxon>Litoreibacter</taxon>
    </lineage>
</organism>
<dbReference type="AlphaFoldDB" id="S9S204"/>
<evidence type="ECO:0000313" key="2">
    <source>
        <dbReference type="Proteomes" id="UP000015351"/>
    </source>
</evidence>
<protein>
    <submittedName>
        <fullName evidence="1">Uncharacterized protein</fullName>
    </submittedName>
</protein>
<gene>
    <name evidence="1" type="ORF">thalar_01578</name>
</gene>
<dbReference type="RefSeq" id="WP_021100145.1">
    <property type="nucleotide sequence ID" value="NZ_KE557306.1"/>
</dbReference>
<proteinExistence type="predicted"/>
<accession>S9S204</accession>
<name>S9S204_9RHOB</name>
<dbReference type="HOGENOM" id="CLU_2508750_0_0_5"/>